<dbReference type="Pfam" id="PF04909">
    <property type="entry name" value="Amidohydro_2"/>
    <property type="match status" value="1"/>
</dbReference>
<dbReference type="Proteomes" id="UP000785613">
    <property type="component" value="Unassembled WGS sequence"/>
</dbReference>
<name>A0ABX0LIZ9_9BURK</name>
<organism evidence="2 3">
    <name type="scientific">Massilia rubra</name>
    <dbReference type="NCBI Taxonomy" id="2607910"/>
    <lineage>
        <taxon>Bacteria</taxon>
        <taxon>Pseudomonadati</taxon>
        <taxon>Pseudomonadota</taxon>
        <taxon>Betaproteobacteria</taxon>
        <taxon>Burkholderiales</taxon>
        <taxon>Oxalobacteraceae</taxon>
        <taxon>Telluria group</taxon>
        <taxon>Massilia</taxon>
    </lineage>
</organism>
<sequence length="626" mass="68950">MAVGRLRRLVCGAPRRSMRRTGQLLRPSGNCHPGRAIRFFTVRRPMKIRASAKRRLLLKTSFGAMFPLAGCSCPLPGRPAVALQPSGQFPFKPARIAPKSIPLLFDVHAHFFNATDVPVKGYLAGPIAHEFPEALQAAVRAAAPVVEALANRLAISCADEMDKIATLLAHAHALGLAPGAAQQALVGLIDADITQHQQRIVAGIVSAARDSDFGRSLDEADVRYRSRRLGGHANKLTGPPISRDLDRLSRAVDREFGSPLDGLVDPDLERDDPGSIIAFIGVMLSPRHHNLRKFQRGYSVDDSAAGVDACFPSMVDFDHWLGCPDTISSKRDQMLLHEQLAVLSGGYVLPIVCYNPWTDILNNNASLTLVEEAIRDRGFVGVKVYPPMGFLPLGGDPKICGDFKFPDGEEVRKRMAALFALCEKYGVPVMSHTSHSMGRDRQHDALPGPVNWGAVARAFPNLSIHAAHFGGNHYAGEDRWPDQFVALMGRDEGKNVYADLAYRTELMGTGDDVERARKLLSGPLSKSGTELTYRRLMYGTDWHMMAKMRGWAGYPHALARFVESFDADPAKPARHAVFYDTAVRCFKLRKTAPAPGQVSTTRQRLEAFYARWQVPTPPWMQTLDRL</sequence>
<proteinExistence type="predicted"/>
<reference evidence="2 3" key="1">
    <citation type="submission" date="2019-09" db="EMBL/GenBank/DDBJ databases">
        <title>Taxonomy of Antarctic Massilia spp.: description of Massilia rubra sp. nov., Massilia aquatica sp. nov., Massilia mucilaginosa sp. nov., Massilia frigida sp. nov. isolated from streams, lakes and regoliths.</title>
        <authorList>
            <person name="Holochova P."/>
            <person name="Sedlacek I."/>
            <person name="Kralova S."/>
            <person name="Maslanova I."/>
            <person name="Busse H.-J."/>
            <person name="Stankova E."/>
            <person name="Vrbovska V."/>
            <person name="Kovarovic V."/>
            <person name="Bartak M."/>
            <person name="Svec P."/>
            <person name="Pantucek R."/>
        </authorList>
    </citation>
    <scope>NUCLEOTIDE SEQUENCE [LARGE SCALE GENOMIC DNA]</scope>
    <source>
        <strain evidence="2 3">CCM 8692</strain>
    </source>
</reference>
<feature type="domain" description="Amidohydrolase-related" evidence="1">
    <location>
        <begin position="370"/>
        <end position="588"/>
    </location>
</feature>
<evidence type="ECO:0000313" key="2">
    <source>
        <dbReference type="EMBL" id="NHZ34553.1"/>
    </source>
</evidence>
<comment type="caution">
    <text evidence="2">The sequence shown here is derived from an EMBL/GenBank/DDBJ whole genome shotgun (WGS) entry which is preliminary data.</text>
</comment>
<evidence type="ECO:0000259" key="1">
    <source>
        <dbReference type="Pfam" id="PF04909"/>
    </source>
</evidence>
<dbReference type="EMBL" id="VUYU01000007">
    <property type="protein sequence ID" value="NHZ34553.1"/>
    <property type="molecule type" value="Genomic_DNA"/>
</dbReference>
<dbReference type="SUPFAM" id="SSF51556">
    <property type="entry name" value="Metallo-dependent hydrolases"/>
    <property type="match status" value="1"/>
</dbReference>
<protein>
    <submittedName>
        <fullName evidence="2">Amidohydrolase family protein</fullName>
    </submittedName>
</protein>
<gene>
    <name evidence="2" type="ORF">F0185_13265</name>
</gene>
<dbReference type="InterPro" id="IPR006680">
    <property type="entry name" value="Amidohydro-rel"/>
</dbReference>
<accession>A0ABX0LIZ9</accession>
<dbReference type="Gene3D" id="3.20.20.140">
    <property type="entry name" value="Metal-dependent hydrolases"/>
    <property type="match status" value="1"/>
</dbReference>
<keyword evidence="3" id="KW-1185">Reference proteome</keyword>
<dbReference type="InterPro" id="IPR032466">
    <property type="entry name" value="Metal_Hydrolase"/>
</dbReference>
<evidence type="ECO:0000313" key="3">
    <source>
        <dbReference type="Proteomes" id="UP000785613"/>
    </source>
</evidence>